<organism evidence="1 2">
    <name type="scientific">Lachnoanaerobaculum umeaense</name>
    <dbReference type="NCBI Taxonomy" id="617123"/>
    <lineage>
        <taxon>Bacteria</taxon>
        <taxon>Bacillati</taxon>
        <taxon>Bacillota</taxon>
        <taxon>Clostridia</taxon>
        <taxon>Lachnospirales</taxon>
        <taxon>Lachnospiraceae</taxon>
        <taxon>Lachnoanaerobaculum</taxon>
    </lineage>
</organism>
<gene>
    <name evidence="1" type="ORF">D4A81_06660</name>
</gene>
<evidence type="ECO:0000313" key="1">
    <source>
        <dbReference type="EMBL" id="AYA99643.1"/>
    </source>
</evidence>
<name>A0A385Q4B6_9FIRM</name>
<accession>A0A385Q4B6</accession>
<evidence type="ECO:0000313" key="2">
    <source>
        <dbReference type="Proteomes" id="UP000265562"/>
    </source>
</evidence>
<sequence length="338" mass="38784">MNNSIDIKPMDTAIDKSKYEKLDISRSEIIKIIEPFIRQLPDIILDKAYTFTLPTSMSELLNDVTDSRHLLVNLINSDGASNILSLVKLRPSMMLFSTLAIASIKMVMNDLDSKLSIISGKLDKILEFLYGDKKSEIVAEMQFIRYAYTNFESIFKNETHRLATLTNIQASKRIAMKNIEFYLADLDTYSHKNTKNDNELKKLSDDILNIKDSLELSVELFFSSSVLEIYYSDNHDKGYIENTIAEVNAYLEECHRRNLKDIALMAGRWESVFNKDNKGLPVPLPKPKQHTPNPFNDVVESTSRRETINISKKILDNIQNPIKEYIVTENGDVYIPKQ</sequence>
<dbReference type="Proteomes" id="UP000265562">
    <property type="component" value="Chromosome"/>
</dbReference>
<dbReference type="EMBL" id="CP032364">
    <property type="protein sequence ID" value="AYA99643.1"/>
    <property type="molecule type" value="Genomic_DNA"/>
</dbReference>
<dbReference type="OrthoDB" id="1821651at2"/>
<dbReference type="RefSeq" id="WP_111524191.1">
    <property type="nucleotide sequence ID" value="NZ_CP032364.1"/>
</dbReference>
<reference evidence="1 2" key="1">
    <citation type="submission" date="2018-09" db="EMBL/GenBank/DDBJ databases">
        <title>Genome sequencing of Lachnoanaerobaculum umeaense DSM 23576.</title>
        <authorList>
            <person name="Kook J.-K."/>
            <person name="Park S.-N."/>
            <person name="Lim Y.K."/>
        </authorList>
    </citation>
    <scope>NUCLEOTIDE SEQUENCE [LARGE SCALE GENOMIC DNA]</scope>
    <source>
        <strain evidence="2">DSM 23576 \ CCUG 58757</strain>
    </source>
</reference>
<dbReference type="AlphaFoldDB" id="A0A385Q4B6"/>
<proteinExistence type="predicted"/>
<keyword evidence="2" id="KW-1185">Reference proteome</keyword>
<protein>
    <submittedName>
        <fullName evidence="1">Uncharacterized protein</fullName>
    </submittedName>
</protein>
<dbReference type="KEGG" id="lua:D4A81_06660"/>